<accession>A0A0C9WRI3</accession>
<dbReference type="STRING" id="1095629.A0A0C9WRI3"/>
<reference evidence="1 2" key="1">
    <citation type="submission" date="2014-04" db="EMBL/GenBank/DDBJ databases">
        <authorList>
            <consortium name="DOE Joint Genome Institute"/>
            <person name="Kuo A."/>
            <person name="Kohler A."/>
            <person name="Nagy L.G."/>
            <person name="Floudas D."/>
            <person name="Copeland A."/>
            <person name="Barry K.W."/>
            <person name="Cichocki N."/>
            <person name="Veneault-Fourrey C."/>
            <person name="LaButti K."/>
            <person name="Lindquist E.A."/>
            <person name="Lipzen A."/>
            <person name="Lundell T."/>
            <person name="Morin E."/>
            <person name="Murat C."/>
            <person name="Sun H."/>
            <person name="Tunlid A."/>
            <person name="Henrissat B."/>
            <person name="Grigoriev I.V."/>
            <person name="Hibbett D.S."/>
            <person name="Martin F."/>
            <person name="Nordberg H.P."/>
            <person name="Cantor M.N."/>
            <person name="Hua S.X."/>
        </authorList>
    </citation>
    <scope>NUCLEOTIDE SEQUENCE [LARGE SCALE GENOMIC DNA]</scope>
    <source>
        <strain evidence="1 2">LaAM-08-1</strain>
    </source>
</reference>
<sequence>LSYRDQKLSQILEEFNTTGSVADRVYDDIYSGSALRKLAEKLGLTKDDTLVSFSVDGAQLYQSKKSDTWIAIWIICDYNPITRFRKKHVLPGIVILGPNKPKILDSFLFRSFYHLSALQRENGGRGMSVWDTLQQKILNSRVIFVHGTADAVGLTELDGRVGNHGAHGCRVGCDMKGRHKPGIDTYYCAGHLRPNDCSVEDSNHPDYDFRRRPVDPSSETYQINLAKVVSSEDQLTYERNRKLTGIRKPSIISGLHTNYTIPVGTCFPLDLMHPIINISELFIPMWHGTLRCDPPDNKASWDWATLIGDTWIEHGKFVAAATQYSHPPANDTPKLRNCFQ</sequence>
<reference evidence="2" key="2">
    <citation type="submission" date="2015-01" db="EMBL/GenBank/DDBJ databases">
        <title>Evolutionary Origins and Diversification of the Mycorrhizal Mutualists.</title>
        <authorList>
            <consortium name="DOE Joint Genome Institute"/>
            <consortium name="Mycorrhizal Genomics Consortium"/>
            <person name="Kohler A."/>
            <person name="Kuo A."/>
            <person name="Nagy L.G."/>
            <person name="Floudas D."/>
            <person name="Copeland A."/>
            <person name="Barry K.W."/>
            <person name="Cichocki N."/>
            <person name="Veneault-Fourrey C."/>
            <person name="LaButti K."/>
            <person name="Lindquist E.A."/>
            <person name="Lipzen A."/>
            <person name="Lundell T."/>
            <person name="Morin E."/>
            <person name="Murat C."/>
            <person name="Riley R."/>
            <person name="Ohm R."/>
            <person name="Sun H."/>
            <person name="Tunlid A."/>
            <person name="Henrissat B."/>
            <person name="Grigoriev I.V."/>
            <person name="Hibbett D.S."/>
            <person name="Martin F."/>
        </authorList>
    </citation>
    <scope>NUCLEOTIDE SEQUENCE [LARGE SCALE GENOMIC DNA]</scope>
    <source>
        <strain evidence="2">LaAM-08-1</strain>
    </source>
</reference>
<dbReference type="Proteomes" id="UP000054477">
    <property type="component" value="Unassembled WGS sequence"/>
</dbReference>
<proteinExistence type="predicted"/>
<name>A0A0C9WRI3_9AGAR</name>
<dbReference type="AlphaFoldDB" id="A0A0C9WRI3"/>
<feature type="non-terminal residue" evidence="1">
    <location>
        <position position="1"/>
    </location>
</feature>
<dbReference type="EMBL" id="KN839180">
    <property type="protein sequence ID" value="KIJ90473.1"/>
    <property type="molecule type" value="Genomic_DNA"/>
</dbReference>
<organism evidence="1 2">
    <name type="scientific">Laccaria amethystina LaAM-08-1</name>
    <dbReference type="NCBI Taxonomy" id="1095629"/>
    <lineage>
        <taxon>Eukaryota</taxon>
        <taxon>Fungi</taxon>
        <taxon>Dikarya</taxon>
        <taxon>Basidiomycota</taxon>
        <taxon>Agaricomycotina</taxon>
        <taxon>Agaricomycetes</taxon>
        <taxon>Agaricomycetidae</taxon>
        <taxon>Agaricales</taxon>
        <taxon>Agaricineae</taxon>
        <taxon>Hydnangiaceae</taxon>
        <taxon>Laccaria</taxon>
    </lineage>
</organism>
<gene>
    <name evidence="1" type="ORF">K443DRAFT_116555</name>
</gene>
<protein>
    <submittedName>
        <fullName evidence="1">Uncharacterized protein</fullName>
    </submittedName>
</protein>
<evidence type="ECO:0000313" key="1">
    <source>
        <dbReference type="EMBL" id="KIJ90473.1"/>
    </source>
</evidence>
<dbReference type="HOGENOM" id="CLU_007337_4_0_1"/>
<dbReference type="OrthoDB" id="2669721at2759"/>
<keyword evidence="2" id="KW-1185">Reference proteome</keyword>
<evidence type="ECO:0000313" key="2">
    <source>
        <dbReference type="Proteomes" id="UP000054477"/>
    </source>
</evidence>